<keyword evidence="2" id="KW-0732">Signal</keyword>
<dbReference type="AlphaFoldDB" id="A0A8W8MNT4"/>
<keyword evidence="1" id="KW-1133">Transmembrane helix</keyword>
<feature type="chain" id="PRO_5036481168" evidence="2">
    <location>
        <begin position="21"/>
        <end position="233"/>
    </location>
</feature>
<dbReference type="EnsemblMetazoa" id="G34259.1">
    <property type="protein sequence ID" value="G34259.1:cds"/>
    <property type="gene ID" value="G34259"/>
</dbReference>
<protein>
    <submittedName>
        <fullName evidence="3">Uncharacterized protein</fullName>
    </submittedName>
</protein>
<feature type="transmembrane region" description="Helical" evidence="1">
    <location>
        <begin position="158"/>
        <end position="182"/>
    </location>
</feature>
<accession>A0A8W8MNT4</accession>
<sequence>MKIMLLTLIFTLVSFQVISAAGLNSSIATGGCSVLIQWNSRTYSEYFITIRDKKDTNYFNIETNSNIFTFGEARPGQEYKIIWYPIKNRKRIENLTEEITVLVPSECLLESSTTHLASKETGNQNTATDVAETSPEVTFTLDMTTEFDKLGHNGFCTIYFWVSLIAFPIVIGVVMVIMYFCVARKKQDTKHRHQEEDQITRSARLDVKSNNYSNDHSYYYDEVEYSLAHESGI</sequence>
<evidence type="ECO:0000256" key="2">
    <source>
        <dbReference type="SAM" id="SignalP"/>
    </source>
</evidence>
<feature type="signal peptide" evidence="2">
    <location>
        <begin position="1"/>
        <end position="20"/>
    </location>
</feature>
<dbReference type="PROSITE" id="PS51257">
    <property type="entry name" value="PROKAR_LIPOPROTEIN"/>
    <property type="match status" value="1"/>
</dbReference>
<evidence type="ECO:0000313" key="4">
    <source>
        <dbReference type="Proteomes" id="UP000005408"/>
    </source>
</evidence>
<name>A0A8W8MNT4_MAGGI</name>
<evidence type="ECO:0000256" key="1">
    <source>
        <dbReference type="SAM" id="Phobius"/>
    </source>
</evidence>
<organism evidence="3 4">
    <name type="scientific">Magallana gigas</name>
    <name type="common">Pacific oyster</name>
    <name type="synonym">Crassostrea gigas</name>
    <dbReference type="NCBI Taxonomy" id="29159"/>
    <lineage>
        <taxon>Eukaryota</taxon>
        <taxon>Metazoa</taxon>
        <taxon>Spiralia</taxon>
        <taxon>Lophotrochozoa</taxon>
        <taxon>Mollusca</taxon>
        <taxon>Bivalvia</taxon>
        <taxon>Autobranchia</taxon>
        <taxon>Pteriomorphia</taxon>
        <taxon>Ostreida</taxon>
        <taxon>Ostreoidea</taxon>
        <taxon>Ostreidae</taxon>
        <taxon>Magallana</taxon>
    </lineage>
</organism>
<evidence type="ECO:0000313" key="3">
    <source>
        <dbReference type="EnsemblMetazoa" id="G34259.1:cds"/>
    </source>
</evidence>
<proteinExistence type="predicted"/>
<keyword evidence="1" id="KW-0472">Membrane</keyword>
<dbReference type="Proteomes" id="UP000005408">
    <property type="component" value="Unassembled WGS sequence"/>
</dbReference>
<keyword evidence="1" id="KW-0812">Transmembrane</keyword>
<reference evidence="3" key="1">
    <citation type="submission" date="2022-08" db="UniProtKB">
        <authorList>
            <consortium name="EnsemblMetazoa"/>
        </authorList>
    </citation>
    <scope>IDENTIFICATION</scope>
    <source>
        <strain evidence="3">05x7-T-G4-1.051#20</strain>
    </source>
</reference>
<keyword evidence="4" id="KW-1185">Reference proteome</keyword>